<dbReference type="AlphaFoldDB" id="A0A285IAA9"/>
<evidence type="ECO:0000313" key="3">
    <source>
        <dbReference type="EMBL" id="SNY44843.1"/>
    </source>
</evidence>
<organism evidence="3 4">
    <name type="scientific">Orenia metallireducens</name>
    <dbReference type="NCBI Taxonomy" id="1413210"/>
    <lineage>
        <taxon>Bacteria</taxon>
        <taxon>Bacillati</taxon>
        <taxon>Bacillota</taxon>
        <taxon>Clostridia</taxon>
        <taxon>Halanaerobiales</taxon>
        <taxon>Halobacteroidaceae</taxon>
        <taxon>Orenia</taxon>
    </lineage>
</organism>
<dbReference type="Proteomes" id="UP000219573">
    <property type="component" value="Unassembled WGS sequence"/>
</dbReference>
<dbReference type="Pfam" id="PF07670">
    <property type="entry name" value="Gate"/>
    <property type="match status" value="1"/>
</dbReference>
<keyword evidence="1" id="KW-1133">Transmembrane helix</keyword>
<dbReference type="InterPro" id="IPR011642">
    <property type="entry name" value="Gate_dom"/>
</dbReference>
<feature type="transmembrane region" description="Helical" evidence="1">
    <location>
        <begin position="80"/>
        <end position="101"/>
    </location>
</feature>
<feature type="domain" description="Nucleoside transporter/FeoB GTPase Gate" evidence="2">
    <location>
        <begin position="45"/>
        <end position="116"/>
    </location>
</feature>
<gene>
    <name evidence="3" type="ORF">SAMN06265827_1363</name>
</gene>
<accession>A0A285IAA9</accession>
<evidence type="ECO:0000256" key="1">
    <source>
        <dbReference type="SAM" id="Phobius"/>
    </source>
</evidence>
<keyword evidence="1" id="KW-0812">Transmembrane</keyword>
<evidence type="ECO:0000313" key="4">
    <source>
        <dbReference type="Proteomes" id="UP000219573"/>
    </source>
</evidence>
<protein>
    <submittedName>
        <fullName evidence="3">Sporulation integral membrane protein YlbJ</fullName>
    </submittedName>
</protein>
<keyword evidence="1" id="KW-0472">Membrane</keyword>
<name>A0A285IAA9_9FIRM</name>
<evidence type="ECO:0000259" key="2">
    <source>
        <dbReference type="Pfam" id="PF07670"/>
    </source>
</evidence>
<dbReference type="OrthoDB" id="1645614at2"/>
<proteinExistence type="predicted"/>
<dbReference type="EMBL" id="OBDZ01000036">
    <property type="protein sequence ID" value="SNY44843.1"/>
    <property type="molecule type" value="Genomic_DNA"/>
</dbReference>
<sequence>MKNDINKRAINTKALIAILFTISLIIFSEQAFDAAVSGLHTWWEVVFPALLPFFIMAEILMGLGVVHFMGTLLEPLMQPIFKVPGVGAFAFAMGLASGYPIGAKITGNLRREKLCTQAEGERLVSFTNTADPLFMIGAVAKVTI</sequence>
<feature type="transmembrane region" description="Helical" evidence="1">
    <location>
        <begin position="47"/>
        <end position="68"/>
    </location>
</feature>
<keyword evidence="4" id="KW-1185">Reference proteome</keyword>
<reference evidence="4" key="1">
    <citation type="submission" date="2017-09" db="EMBL/GenBank/DDBJ databases">
        <authorList>
            <person name="Varghese N."/>
            <person name="Submissions S."/>
        </authorList>
    </citation>
    <scope>NUCLEOTIDE SEQUENCE [LARGE SCALE GENOMIC DNA]</scope>
    <source>
        <strain evidence="4">MSL47</strain>
    </source>
</reference>